<feature type="region of interest" description="Disordered" evidence="1">
    <location>
        <begin position="1"/>
        <end position="33"/>
    </location>
</feature>
<evidence type="ECO:0000313" key="3">
    <source>
        <dbReference type="Proteomes" id="UP001066276"/>
    </source>
</evidence>
<gene>
    <name evidence="2" type="ORF">NDU88_001349</name>
</gene>
<comment type="caution">
    <text evidence="2">The sequence shown here is derived from an EMBL/GenBank/DDBJ whole genome shotgun (WGS) entry which is preliminary data.</text>
</comment>
<protein>
    <submittedName>
        <fullName evidence="2">Uncharacterized protein</fullName>
    </submittedName>
</protein>
<sequence>MLTAMATRTTNTLASNSQTEDSQRSSAPATSFPLLARHKELPAGRPAPRLYIPMAHWLEERDVGRREHAQCGTRRRFIQEFFGLRLPWLWGGSSAE</sequence>
<keyword evidence="3" id="KW-1185">Reference proteome</keyword>
<feature type="compositionally biased region" description="Polar residues" evidence="1">
    <location>
        <begin position="1"/>
        <end position="29"/>
    </location>
</feature>
<evidence type="ECO:0000313" key="2">
    <source>
        <dbReference type="EMBL" id="KAJ1160857.1"/>
    </source>
</evidence>
<name>A0AAV7S8B6_PLEWA</name>
<dbReference type="AlphaFoldDB" id="A0AAV7S8B6"/>
<reference evidence="2" key="1">
    <citation type="journal article" date="2022" name="bioRxiv">
        <title>Sequencing and chromosome-scale assembly of the giantPleurodeles waltlgenome.</title>
        <authorList>
            <person name="Brown T."/>
            <person name="Elewa A."/>
            <person name="Iarovenko S."/>
            <person name="Subramanian E."/>
            <person name="Araus A.J."/>
            <person name="Petzold A."/>
            <person name="Susuki M."/>
            <person name="Suzuki K.-i.T."/>
            <person name="Hayashi T."/>
            <person name="Toyoda A."/>
            <person name="Oliveira C."/>
            <person name="Osipova E."/>
            <person name="Leigh N.D."/>
            <person name="Simon A."/>
            <person name="Yun M.H."/>
        </authorList>
    </citation>
    <scope>NUCLEOTIDE SEQUENCE</scope>
    <source>
        <strain evidence="2">20211129_DDA</strain>
        <tissue evidence="2">Liver</tissue>
    </source>
</reference>
<proteinExistence type="predicted"/>
<dbReference type="Proteomes" id="UP001066276">
    <property type="component" value="Chromosome 4_2"/>
</dbReference>
<evidence type="ECO:0000256" key="1">
    <source>
        <dbReference type="SAM" id="MobiDB-lite"/>
    </source>
</evidence>
<organism evidence="2 3">
    <name type="scientific">Pleurodeles waltl</name>
    <name type="common">Iberian ribbed newt</name>
    <dbReference type="NCBI Taxonomy" id="8319"/>
    <lineage>
        <taxon>Eukaryota</taxon>
        <taxon>Metazoa</taxon>
        <taxon>Chordata</taxon>
        <taxon>Craniata</taxon>
        <taxon>Vertebrata</taxon>
        <taxon>Euteleostomi</taxon>
        <taxon>Amphibia</taxon>
        <taxon>Batrachia</taxon>
        <taxon>Caudata</taxon>
        <taxon>Salamandroidea</taxon>
        <taxon>Salamandridae</taxon>
        <taxon>Pleurodelinae</taxon>
        <taxon>Pleurodeles</taxon>
    </lineage>
</organism>
<accession>A0AAV7S8B6</accession>
<dbReference type="EMBL" id="JANPWB010000008">
    <property type="protein sequence ID" value="KAJ1160857.1"/>
    <property type="molecule type" value="Genomic_DNA"/>
</dbReference>